<name>A0AA38GBP0_TAXCH</name>
<dbReference type="Proteomes" id="UP000824469">
    <property type="component" value="Unassembled WGS sequence"/>
</dbReference>
<dbReference type="EMBL" id="JAHRHJ020000004">
    <property type="protein sequence ID" value="KAH9318460.1"/>
    <property type="molecule type" value="Genomic_DNA"/>
</dbReference>
<organism evidence="1 2">
    <name type="scientific">Taxus chinensis</name>
    <name type="common">Chinese yew</name>
    <name type="synonym">Taxus wallichiana var. chinensis</name>
    <dbReference type="NCBI Taxonomy" id="29808"/>
    <lineage>
        <taxon>Eukaryota</taxon>
        <taxon>Viridiplantae</taxon>
        <taxon>Streptophyta</taxon>
        <taxon>Embryophyta</taxon>
        <taxon>Tracheophyta</taxon>
        <taxon>Spermatophyta</taxon>
        <taxon>Pinopsida</taxon>
        <taxon>Pinidae</taxon>
        <taxon>Conifers II</taxon>
        <taxon>Cupressales</taxon>
        <taxon>Taxaceae</taxon>
        <taxon>Taxus</taxon>
    </lineage>
</organism>
<feature type="non-terminal residue" evidence="1">
    <location>
        <position position="79"/>
    </location>
</feature>
<comment type="caution">
    <text evidence="1">The sequence shown here is derived from an EMBL/GenBank/DDBJ whole genome shotgun (WGS) entry which is preliminary data.</text>
</comment>
<evidence type="ECO:0000313" key="1">
    <source>
        <dbReference type="EMBL" id="KAH9318460.1"/>
    </source>
</evidence>
<sequence>ESCAGVSTGRRFWDGCWAGTPRGVQGYGGVGGGGGGGGGRASALLVAVATQVELEWSGSMGPVRRVVFPPVEARPLRRL</sequence>
<keyword evidence="2" id="KW-1185">Reference proteome</keyword>
<dbReference type="AlphaFoldDB" id="A0AA38GBP0"/>
<evidence type="ECO:0000313" key="2">
    <source>
        <dbReference type="Proteomes" id="UP000824469"/>
    </source>
</evidence>
<feature type="non-terminal residue" evidence="1">
    <location>
        <position position="1"/>
    </location>
</feature>
<protein>
    <submittedName>
        <fullName evidence="1">Uncharacterized protein</fullName>
    </submittedName>
</protein>
<reference evidence="1 2" key="1">
    <citation type="journal article" date="2021" name="Nat. Plants">
        <title>The Taxus genome provides insights into paclitaxel biosynthesis.</title>
        <authorList>
            <person name="Xiong X."/>
            <person name="Gou J."/>
            <person name="Liao Q."/>
            <person name="Li Y."/>
            <person name="Zhou Q."/>
            <person name="Bi G."/>
            <person name="Li C."/>
            <person name="Du R."/>
            <person name="Wang X."/>
            <person name="Sun T."/>
            <person name="Guo L."/>
            <person name="Liang H."/>
            <person name="Lu P."/>
            <person name="Wu Y."/>
            <person name="Zhang Z."/>
            <person name="Ro D.K."/>
            <person name="Shang Y."/>
            <person name="Huang S."/>
            <person name="Yan J."/>
        </authorList>
    </citation>
    <scope>NUCLEOTIDE SEQUENCE [LARGE SCALE GENOMIC DNA]</scope>
    <source>
        <strain evidence="1">Ta-2019</strain>
    </source>
</reference>
<gene>
    <name evidence="1" type="ORF">KI387_020229</name>
</gene>
<proteinExistence type="predicted"/>
<accession>A0AA38GBP0</accession>